<evidence type="ECO:0000313" key="3">
    <source>
        <dbReference type="EMBL" id="OVA15338.1"/>
    </source>
</evidence>
<dbReference type="PROSITE" id="PS50177">
    <property type="entry name" value="NTF2_DOMAIN"/>
    <property type="match status" value="1"/>
</dbReference>
<evidence type="ECO:0000313" key="4">
    <source>
        <dbReference type="Proteomes" id="UP000195402"/>
    </source>
</evidence>
<name>A0A200QY00_MACCD</name>
<dbReference type="Pfam" id="PF02136">
    <property type="entry name" value="NTF2"/>
    <property type="match status" value="1"/>
</dbReference>
<organism evidence="3 4">
    <name type="scientific">Macleaya cordata</name>
    <name type="common">Five-seeded plume-poppy</name>
    <name type="synonym">Bocconia cordata</name>
    <dbReference type="NCBI Taxonomy" id="56857"/>
    <lineage>
        <taxon>Eukaryota</taxon>
        <taxon>Viridiplantae</taxon>
        <taxon>Streptophyta</taxon>
        <taxon>Embryophyta</taxon>
        <taxon>Tracheophyta</taxon>
        <taxon>Spermatophyta</taxon>
        <taxon>Magnoliopsida</taxon>
        <taxon>Ranunculales</taxon>
        <taxon>Papaveraceae</taxon>
        <taxon>Papaveroideae</taxon>
        <taxon>Macleaya</taxon>
    </lineage>
</organism>
<keyword evidence="1" id="KW-0813">Transport</keyword>
<dbReference type="GO" id="GO:0005737">
    <property type="term" value="C:cytoplasm"/>
    <property type="evidence" value="ECO:0007669"/>
    <property type="project" value="UniProtKB-SubCell"/>
</dbReference>
<dbReference type="AlphaFoldDB" id="A0A200QY00"/>
<dbReference type="PANTHER" id="PTHR12612">
    <property type="entry name" value="NUCLEAR TRANSPORT FACTOR 2"/>
    <property type="match status" value="1"/>
</dbReference>
<comment type="caution">
    <text evidence="3">The sequence shown here is derived from an EMBL/GenBank/DDBJ whole genome shotgun (WGS) entry which is preliminary data.</text>
</comment>
<dbReference type="GO" id="GO:0005634">
    <property type="term" value="C:nucleus"/>
    <property type="evidence" value="ECO:0007669"/>
    <property type="project" value="UniProtKB-SubCell"/>
</dbReference>
<keyword evidence="1" id="KW-0653">Protein transport</keyword>
<comment type="function">
    <text evidence="1">Has a role in nuclear-cytoplasmic transport of proteins and mRNAs.</text>
</comment>
<dbReference type="InterPro" id="IPR002075">
    <property type="entry name" value="NTF2_dom"/>
</dbReference>
<keyword evidence="1" id="KW-0963">Cytoplasm</keyword>
<dbReference type="GO" id="GO:0015031">
    <property type="term" value="P:protein transport"/>
    <property type="evidence" value="ECO:0007669"/>
    <property type="project" value="UniProtKB-KW"/>
</dbReference>
<gene>
    <name evidence="3" type="ORF">BVC80_8495g7</name>
</gene>
<evidence type="ECO:0000259" key="2">
    <source>
        <dbReference type="PROSITE" id="PS50177"/>
    </source>
</evidence>
<dbReference type="InterPro" id="IPR018222">
    <property type="entry name" value="Nuclear_transport_factor_2_euk"/>
</dbReference>
<dbReference type="GO" id="GO:0051028">
    <property type="term" value="P:mRNA transport"/>
    <property type="evidence" value="ECO:0007669"/>
    <property type="project" value="UniProtKB-UniRule"/>
</dbReference>
<dbReference type="EMBL" id="MVGT01000790">
    <property type="protein sequence ID" value="OVA15338.1"/>
    <property type="molecule type" value="Genomic_DNA"/>
</dbReference>
<keyword evidence="1" id="KW-0539">Nucleus</keyword>
<dbReference type="Gene3D" id="3.10.450.50">
    <property type="match status" value="1"/>
</dbReference>
<evidence type="ECO:0000256" key="1">
    <source>
        <dbReference type="RuleBase" id="RU369002"/>
    </source>
</evidence>
<dbReference type="GO" id="GO:0006913">
    <property type="term" value="P:nucleocytoplasmic transport"/>
    <property type="evidence" value="ECO:0007669"/>
    <property type="project" value="UniProtKB-UniRule"/>
</dbReference>
<feature type="domain" description="NTF2" evidence="2">
    <location>
        <begin position="12"/>
        <end position="64"/>
    </location>
</feature>
<proteinExistence type="predicted"/>
<keyword evidence="4" id="KW-1185">Reference proteome</keyword>
<dbReference type="Proteomes" id="UP000195402">
    <property type="component" value="Unassembled WGS sequence"/>
</dbReference>
<dbReference type="InterPro" id="IPR045875">
    <property type="entry name" value="NTF2"/>
</dbReference>
<comment type="subcellular location">
    <subcellularLocation>
        <location evidence="1">Cytoplasm</location>
    </subcellularLocation>
    <subcellularLocation>
        <location evidence="1">Nucleus</location>
    </subcellularLocation>
</comment>
<dbReference type="InParanoid" id="A0A200QY00"/>
<accession>A0A200QY00</accession>
<dbReference type="InterPro" id="IPR032710">
    <property type="entry name" value="NTF2-like_dom_sf"/>
</dbReference>
<protein>
    <submittedName>
        <fullName evidence="3">Nuclear transport factor 2</fullName>
    </submittedName>
</protein>
<sequence length="89" mass="10174">MDNQEMAMKYPDVVQFVQLYYQMCDANPSELAVYYKELSMFSMEGQIIHGKNAIVGALSSMNNFIHTVQHIDIMPLVPDNSMPMIGRKL</sequence>
<reference evidence="3 4" key="1">
    <citation type="journal article" date="2017" name="Mol. Plant">
        <title>The Genome of Medicinal Plant Macleaya cordata Provides New Insights into Benzylisoquinoline Alkaloids Metabolism.</title>
        <authorList>
            <person name="Liu X."/>
            <person name="Liu Y."/>
            <person name="Huang P."/>
            <person name="Ma Y."/>
            <person name="Qing Z."/>
            <person name="Tang Q."/>
            <person name="Cao H."/>
            <person name="Cheng P."/>
            <person name="Zheng Y."/>
            <person name="Yuan Z."/>
            <person name="Zhou Y."/>
            <person name="Liu J."/>
            <person name="Tang Z."/>
            <person name="Zhuo Y."/>
            <person name="Zhang Y."/>
            <person name="Yu L."/>
            <person name="Huang J."/>
            <person name="Yang P."/>
            <person name="Peng Q."/>
            <person name="Zhang J."/>
            <person name="Jiang W."/>
            <person name="Zhang Z."/>
            <person name="Lin K."/>
            <person name="Ro D.K."/>
            <person name="Chen X."/>
            <person name="Xiong X."/>
            <person name="Shang Y."/>
            <person name="Huang S."/>
            <person name="Zeng J."/>
        </authorList>
    </citation>
    <scope>NUCLEOTIDE SEQUENCE [LARGE SCALE GENOMIC DNA]</scope>
    <source>
        <strain evidence="4">cv. BLH2017</strain>
        <tissue evidence="3">Root</tissue>
    </source>
</reference>
<dbReference type="SUPFAM" id="SSF54427">
    <property type="entry name" value="NTF2-like"/>
    <property type="match status" value="1"/>
</dbReference>